<protein>
    <submittedName>
        <fullName evidence="1">Uncharacterized protein</fullName>
    </submittedName>
</protein>
<name>A0A098GD70_LEGMI</name>
<dbReference type="EMBL" id="FMVN01000003">
    <property type="protein sequence ID" value="SCY00493.1"/>
    <property type="molecule type" value="Genomic_DNA"/>
</dbReference>
<keyword evidence="4" id="KW-1185">Reference proteome</keyword>
<dbReference type="Proteomes" id="UP000182998">
    <property type="component" value="Unassembled WGS sequence"/>
</dbReference>
<dbReference type="RefSeq" id="WP_045097993.1">
    <property type="nucleotide sequence ID" value="NZ_CP020614.1"/>
</dbReference>
<reference evidence="1" key="2">
    <citation type="submission" date="2014-09" db="EMBL/GenBank/DDBJ databases">
        <authorList>
            <person name="GOMEZ-VALERO Laura"/>
        </authorList>
    </citation>
    <scope>NUCLEOTIDE SEQUENCE</scope>
    <source>
        <strain evidence="1">ATCC33218</strain>
    </source>
</reference>
<dbReference type="HOGENOM" id="CLU_176939_0_0_6"/>
<organism evidence="1 3">
    <name type="scientific">Legionella micdadei</name>
    <name type="common">Tatlockia micdadei</name>
    <dbReference type="NCBI Taxonomy" id="451"/>
    <lineage>
        <taxon>Bacteria</taxon>
        <taxon>Pseudomonadati</taxon>
        <taxon>Pseudomonadota</taxon>
        <taxon>Gammaproteobacteria</taxon>
        <taxon>Legionellales</taxon>
        <taxon>Legionellaceae</taxon>
        <taxon>Legionella</taxon>
    </lineage>
</organism>
<accession>A0A098GD70</accession>
<dbReference type="KEGG" id="tmc:LMI_0021"/>
<dbReference type="PATRIC" id="fig|451.8.peg.995"/>
<reference evidence="2 4" key="3">
    <citation type="submission" date="2016-10" db="EMBL/GenBank/DDBJ databases">
        <authorList>
            <person name="Varghese N."/>
            <person name="Submissions S."/>
        </authorList>
    </citation>
    <scope>NUCLEOTIDE SEQUENCE [LARGE SCALE GENOMIC DNA]</scope>
    <source>
        <strain evidence="2 4">ATCC 33218</strain>
    </source>
</reference>
<gene>
    <name evidence="1" type="ORF">LMI_0021</name>
    <name evidence="2" type="ORF">SAMN02982997_00578</name>
</gene>
<evidence type="ECO:0000313" key="3">
    <source>
        <dbReference type="Proteomes" id="UP000032414"/>
    </source>
</evidence>
<sequence length="106" mass="12447">MKGIVGKLILLVLMTVSLTSFADKIILTGRPVILMPEADYYTFPSTYVPSHNYHFVDISGDNRVCFLSQQPQLKPLDLLRINIVQNNKTFLWYCYRYDPRYFEVDY</sequence>
<evidence type="ECO:0000313" key="2">
    <source>
        <dbReference type="EMBL" id="SCY00493.1"/>
    </source>
</evidence>
<dbReference type="STRING" id="451.B6N58_00105"/>
<dbReference type="OrthoDB" id="5638349at2"/>
<reference evidence="3" key="1">
    <citation type="submission" date="2014-09" db="EMBL/GenBank/DDBJ databases">
        <authorList>
            <person name="Gomez-Valero L."/>
        </authorList>
    </citation>
    <scope>NUCLEOTIDE SEQUENCE [LARGE SCALE GENOMIC DNA]</scope>
    <source>
        <strain evidence="3">ATCC33218</strain>
    </source>
</reference>
<dbReference type="AlphaFoldDB" id="A0A098GD70"/>
<dbReference type="Proteomes" id="UP000032414">
    <property type="component" value="Chromosome I"/>
</dbReference>
<dbReference type="EMBL" id="LN614830">
    <property type="protein sequence ID" value="CEG59396.1"/>
    <property type="molecule type" value="Genomic_DNA"/>
</dbReference>
<proteinExistence type="predicted"/>
<evidence type="ECO:0000313" key="1">
    <source>
        <dbReference type="EMBL" id="CEG59396.1"/>
    </source>
</evidence>
<evidence type="ECO:0000313" key="4">
    <source>
        <dbReference type="Proteomes" id="UP000182998"/>
    </source>
</evidence>